<evidence type="ECO:0000256" key="2">
    <source>
        <dbReference type="ARBA" id="ARBA00004629"/>
    </source>
</evidence>
<feature type="region of interest" description="Disordered" evidence="8">
    <location>
        <begin position="241"/>
        <end position="267"/>
    </location>
</feature>
<dbReference type="STRING" id="1262450.S3CBC6"/>
<evidence type="ECO:0000313" key="11">
    <source>
        <dbReference type="Proteomes" id="UP000016923"/>
    </source>
</evidence>
<organism evidence="10 11">
    <name type="scientific">Ophiostoma piceae (strain UAMH 11346)</name>
    <name type="common">Sap stain fungus</name>
    <dbReference type="NCBI Taxonomy" id="1262450"/>
    <lineage>
        <taxon>Eukaryota</taxon>
        <taxon>Fungi</taxon>
        <taxon>Dikarya</taxon>
        <taxon>Ascomycota</taxon>
        <taxon>Pezizomycotina</taxon>
        <taxon>Sordariomycetes</taxon>
        <taxon>Sordariomycetidae</taxon>
        <taxon>Ophiostomatales</taxon>
        <taxon>Ophiostomataceae</taxon>
        <taxon>Ophiostoma</taxon>
    </lineage>
</organism>
<comment type="similarity">
    <text evidence="7">Belongs to the CENP-H/MCM16 family.</text>
</comment>
<keyword evidence="4" id="KW-0995">Kinetochore</keyword>
<protein>
    <recommendedName>
        <fullName evidence="9">Centromere protein H C-terminal domain-containing protein</fullName>
    </recommendedName>
</protein>
<evidence type="ECO:0000313" key="10">
    <source>
        <dbReference type="EMBL" id="EPE09231.1"/>
    </source>
</evidence>
<keyword evidence="3" id="KW-0158">Chromosome</keyword>
<keyword evidence="11" id="KW-1185">Reference proteome</keyword>
<evidence type="ECO:0000256" key="1">
    <source>
        <dbReference type="ARBA" id="ARBA00004123"/>
    </source>
</evidence>
<dbReference type="OrthoDB" id="2274804at2759"/>
<dbReference type="eggNOG" id="ENOG502S9QV">
    <property type="taxonomic scope" value="Eukaryota"/>
</dbReference>
<evidence type="ECO:0000256" key="8">
    <source>
        <dbReference type="SAM" id="MobiDB-lite"/>
    </source>
</evidence>
<gene>
    <name evidence="10" type="ORF">F503_07007</name>
</gene>
<sequence>MKKNTTSPIGVVGSDGRERRRCDDVSRVKCVPFSSFVLRLWRQGGCEVERPAAASVHSACIRRVELEITISQRPSRAVESMLHLDIRAAMTAEQTDTPMGDAPAALALSDDEARILALYDQLKTIQLEAALLRAREAHPGEATATVEAAQQSLLEARASYVLRTEVVDSVLTVHPVLRAVHQATQASPIERDLLAAVEQRDVRSQAVAREAAARHAADDERAAAAAACRQIETKNVELAADAGADGSGSGSGGHAPDDEPSELSQLRASVKASRQRWKLIKGAASAIVVGSGVDWARDAALLEIVLDPE</sequence>
<accession>S3CBC6</accession>
<dbReference type="GO" id="GO:0007052">
    <property type="term" value="P:mitotic spindle organization"/>
    <property type="evidence" value="ECO:0007669"/>
    <property type="project" value="TreeGrafter"/>
</dbReference>
<dbReference type="EMBL" id="KE148147">
    <property type="protein sequence ID" value="EPE09231.1"/>
    <property type="molecule type" value="Genomic_DNA"/>
</dbReference>
<dbReference type="PANTHER" id="PTHR48122">
    <property type="entry name" value="CENTROMERE PROTEIN H"/>
    <property type="match status" value="1"/>
</dbReference>
<dbReference type="OMA" id="WRVMKGV"/>
<dbReference type="AlphaFoldDB" id="S3CBC6"/>
<evidence type="ECO:0000259" key="9">
    <source>
        <dbReference type="Pfam" id="PF05837"/>
    </source>
</evidence>
<dbReference type="InterPro" id="IPR008426">
    <property type="entry name" value="CENP-H_C"/>
</dbReference>
<dbReference type="PANTHER" id="PTHR48122:SF1">
    <property type="entry name" value="CENTROMERE PROTEIN H"/>
    <property type="match status" value="1"/>
</dbReference>
<evidence type="ECO:0000256" key="3">
    <source>
        <dbReference type="ARBA" id="ARBA00022454"/>
    </source>
</evidence>
<comment type="subcellular location">
    <subcellularLocation>
        <location evidence="2">Chromosome</location>
        <location evidence="2">Centromere</location>
        <location evidence="2">Kinetochore</location>
    </subcellularLocation>
    <subcellularLocation>
        <location evidence="1">Nucleus</location>
    </subcellularLocation>
</comment>
<name>S3CBC6_OPHP1</name>
<reference evidence="10 11" key="1">
    <citation type="journal article" date="2013" name="BMC Genomics">
        <title>The genome and transcriptome of the pine saprophyte Ophiostoma piceae, and a comparison with the bark beetle-associated pine pathogen Grosmannia clavigera.</title>
        <authorList>
            <person name="Haridas S."/>
            <person name="Wang Y."/>
            <person name="Lim L."/>
            <person name="Massoumi Alamouti S."/>
            <person name="Jackman S."/>
            <person name="Docking R."/>
            <person name="Robertson G."/>
            <person name="Birol I."/>
            <person name="Bohlmann J."/>
            <person name="Breuil C."/>
        </authorList>
    </citation>
    <scope>NUCLEOTIDE SEQUENCE [LARGE SCALE GENOMIC DNA]</scope>
    <source>
        <strain evidence="10 11">UAMH 11346</strain>
    </source>
</reference>
<dbReference type="Pfam" id="PF05837">
    <property type="entry name" value="CENP-H"/>
    <property type="match status" value="1"/>
</dbReference>
<dbReference type="GO" id="GO:0000776">
    <property type="term" value="C:kinetochore"/>
    <property type="evidence" value="ECO:0007669"/>
    <property type="project" value="UniProtKB-KW"/>
</dbReference>
<evidence type="ECO:0000256" key="6">
    <source>
        <dbReference type="ARBA" id="ARBA00023328"/>
    </source>
</evidence>
<dbReference type="GO" id="GO:0051382">
    <property type="term" value="P:kinetochore assembly"/>
    <property type="evidence" value="ECO:0007669"/>
    <property type="project" value="InterPro"/>
</dbReference>
<dbReference type="GO" id="GO:0005634">
    <property type="term" value="C:nucleus"/>
    <property type="evidence" value="ECO:0007669"/>
    <property type="project" value="UniProtKB-SubCell"/>
</dbReference>
<dbReference type="VEuPathDB" id="FungiDB:F503_07007"/>
<keyword evidence="6" id="KW-0137">Centromere</keyword>
<evidence type="ECO:0000256" key="4">
    <source>
        <dbReference type="ARBA" id="ARBA00022838"/>
    </source>
</evidence>
<dbReference type="HOGENOM" id="CLU_078299_0_0_1"/>
<keyword evidence="5" id="KW-0539">Nucleus</keyword>
<dbReference type="InterPro" id="IPR040034">
    <property type="entry name" value="CENP-H"/>
</dbReference>
<proteinExistence type="inferred from homology"/>
<evidence type="ECO:0000256" key="7">
    <source>
        <dbReference type="ARBA" id="ARBA00025735"/>
    </source>
</evidence>
<feature type="domain" description="Centromere protein H C-terminal" evidence="9">
    <location>
        <begin position="113"/>
        <end position="309"/>
    </location>
</feature>
<dbReference type="GO" id="GO:0007059">
    <property type="term" value="P:chromosome segregation"/>
    <property type="evidence" value="ECO:0007669"/>
    <property type="project" value="TreeGrafter"/>
</dbReference>
<dbReference type="GO" id="GO:0043515">
    <property type="term" value="F:kinetochore binding"/>
    <property type="evidence" value="ECO:0007669"/>
    <property type="project" value="TreeGrafter"/>
</dbReference>
<dbReference type="Proteomes" id="UP000016923">
    <property type="component" value="Unassembled WGS sequence"/>
</dbReference>
<evidence type="ECO:0000256" key="5">
    <source>
        <dbReference type="ARBA" id="ARBA00023242"/>
    </source>
</evidence>